<keyword evidence="2" id="KW-1185">Reference proteome</keyword>
<reference evidence="2" key="1">
    <citation type="submission" date="2016-10" db="EMBL/GenBank/DDBJ databases">
        <authorList>
            <person name="Varghese N."/>
            <person name="Submissions S."/>
        </authorList>
    </citation>
    <scope>NUCLEOTIDE SEQUENCE [LARGE SCALE GENOMIC DNA]</scope>
    <source>
        <strain evidence="2">Nm71</strain>
    </source>
</reference>
<evidence type="ECO:0000313" key="2">
    <source>
        <dbReference type="Proteomes" id="UP000199345"/>
    </source>
</evidence>
<sequence>MFGLAIHAHTPYNQATTDKVTGEAYNSELTFHTKQNNSDKSAIT</sequence>
<dbReference type="AlphaFoldDB" id="A0A1I0BTM6"/>
<accession>A0A1I0BTM6</accession>
<name>A0A1I0BTM6_9PROT</name>
<organism evidence="1 2">
    <name type="scientific">Nitrosomonas marina</name>
    <dbReference type="NCBI Taxonomy" id="917"/>
    <lineage>
        <taxon>Bacteria</taxon>
        <taxon>Pseudomonadati</taxon>
        <taxon>Pseudomonadota</taxon>
        <taxon>Betaproteobacteria</taxon>
        <taxon>Nitrosomonadales</taxon>
        <taxon>Nitrosomonadaceae</taxon>
        <taxon>Nitrosomonas</taxon>
    </lineage>
</organism>
<protein>
    <submittedName>
        <fullName evidence="1">Uncharacterized protein</fullName>
    </submittedName>
</protein>
<dbReference type="EMBL" id="FOIA01000012">
    <property type="protein sequence ID" value="SET10295.1"/>
    <property type="molecule type" value="Genomic_DNA"/>
</dbReference>
<evidence type="ECO:0000313" key="1">
    <source>
        <dbReference type="EMBL" id="SET10295.1"/>
    </source>
</evidence>
<proteinExistence type="predicted"/>
<gene>
    <name evidence="1" type="ORF">SAMN05216326_1123</name>
</gene>
<dbReference type="Proteomes" id="UP000199345">
    <property type="component" value="Unassembled WGS sequence"/>
</dbReference>